<dbReference type="GO" id="GO:0000423">
    <property type="term" value="P:mitophagy"/>
    <property type="evidence" value="ECO:0007669"/>
    <property type="project" value="TreeGrafter"/>
</dbReference>
<dbReference type="InterPro" id="IPR036322">
    <property type="entry name" value="WD40_repeat_dom_sf"/>
</dbReference>
<dbReference type="InterPro" id="IPR001680">
    <property type="entry name" value="WD40_rpt"/>
</dbReference>
<feature type="compositionally biased region" description="Polar residues" evidence="2">
    <location>
        <begin position="213"/>
        <end position="227"/>
    </location>
</feature>
<name>C1MI70_MICPC</name>
<feature type="region of interest" description="Disordered" evidence="2">
    <location>
        <begin position="1"/>
        <end position="41"/>
    </location>
</feature>
<feature type="region of interest" description="Disordered" evidence="2">
    <location>
        <begin position="590"/>
        <end position="611"/>
    </location>
</feature>
<dbReference type="SUPFAM" id="SSF50978">
    <property type="entry name" value="WD40 repeat-like"/>
    <property type="match status" value="1"/>
</dbReference>
<feature type="repeat" description="WD" evidence="1">
    <location>
        <begin position="106"/>
        <end position="148"/>
    </location>
</feature>
<dbReference type="OrthoDB" id="6363363at2759"/>
<evidence type="ECO:0000256" key="1">
    <source>
        <dbReference type="PROSITE-ProRule" id="PRU00221"/>
    </source>
</evidence>
<dbReference type="RefSeq" id="XP_003055617.1">
    <property type="nucleotide sequence ID" value="XM_003055571.1"/>
</dbReference>
<evidence type="ECO:0000313" key="3">
    <source>
        <dbReference type="EMBL" id="EEH60869.1"/>
    </source>
</evidence>
<dbReference type="InterPro" id="IPR015943">
    <property type="entry name" value="WD40/YVTN_repeat-like_dom_sf"/>
</dbReference>
<dbReference type="Pfam" id="PF00400">
    <property type="entry name" value="WD40"/>
    <property type="match status" value="2"/>
</dbReference>
<sequence>MRRAIRARELDPTARLGARGRGDVDAPPTVSGRAPPPTRRHESDLASWAEADALRHCVASYSELRPPPRSTIAAAFSPDGETLASTHGDHTVKLISVRTGECVRTLTGHRRTPWVVRFHPTDANVLASGSLDHEVRIWNSTTGACTLCFDFGKPIASLAFHAVGDVLAVASGHKLYTWCYANAFAGRGRDDDADPGAGATVENGNAGDARPNANANATDAWTGSFPTRSRGAENASGDAGASGDLARVPCISLRTRRSLRAVHFHPHGAPLLLSAEVNETSEHDVPPLRAMTTPHRAGERETAYAAALSAAVAATAEQRAAATPDGGGVEEPRTTYVAPRACTLGVGVETCDAMDSDAVEAVSAGGAGDQPCTVKLRLWPYDHANPLVPLTGARLTIPHAVLCSEMGAHFSPCGKLLAACVACVPVGADAPVPGVAIPNLVYELRVYSLESRNFGEVLAARAVRAAHCLTSIQFSPTSEHVMLAYGRRHSSLLLLVADGASCVTVHTILEVYRARDMSLARVLPSAEDEVNVACFHPSPGGGLAYGTKEGRLRIMRYDRGGGHRAPVRPLALGRCLEDELLEVLDWSGANAEGLSDGDTDESGDGGGSGAP</sequence>
<dbReference type="Gene3D" id="2.130.10.10">
    <property type="entry name" value="YVTN repeat-like/Quinoprotein amine dehydrogenase"/>
    <property type="match status" value="1"/>
</dbReference>
<feature type="region of interest" description="Disordered" evidence="2">
    <location>
        <begin position="194"/>
        <end position="240"/>
    </location>
</feature>
<dbReference type="AlphaFoldDB" id="C1MI70"/>
<dbReference type="GO" id="GO:0080008">
    <property type="term" value="C:Cul4-RING E3 ubiquitin ligase complex"/>
    <property type="evidence" value="ECO:0007669"/>
    <property type="project" value="TreeGrafter"/>
</dbReference>
<accession>C1MI70</accession>
<dbReference type="GO" id="GO:1990756">
    <property type="term" value="F:ubiquitin-like ligase-substrate adaptor activity"/>
    <property type="evidence" value="ECO:0007669"/>
    <property type="project" value="TreeGrafter"/>
</dbReference>
<organism evidence="4">
    <name type="scientific">Micromonas pusilla (strain CCMP1545)</name>
    <name type="common">Picoplanktonic green alga</name>
    <dbReference type="NCBI Taxonomy" id="564608"/>
    <lineage>
        <taxon>Eukaryota</taxon>
        <taxon>Viridiplantae</taxon>
        <taxon>Chlorophyta</taxon>
        <taxon>Mamiellophyceae</taxon>
        <taxon>Mamiellales</taxon>
        <taxon>Mamiellaceae</taxon>
        <taxon>Micromonas</taxon>
    </lineage>
</organism>
<feature type="compositionally biased region" description="Basic and acidic residues" evidence="2">
    <location>
        <begin position="1"/>
        <end position="12"/>
    </location>
</feature>
<dbReference type="InterPro" id="IPR052596">
    <property type="entry name" value="AMBRA1_autophagy"/>
</dbReference>
<dbReference type="PANTHER" id="PTHR22874:SF1">
    <property type="entry name" value="ACTIVATING MOLECULE IN BECN1-REGULATED AUTOPHAGY PROTEIN 1"/>
    <property type="match status" value="1"/>
</dbReference>
<evidence type="ECO:0000313" key="4">
    <source>
        <dbReference type="Proteomes" id="UP000001876"/>
    </source>
</evidence>
<gene>
    <name evidence="3" type="ORF">MICPUCDRAFT_46303</name>
</gene>
<reference evidence="3 4" key="1">
    <citation type="journal article" date="2009" name="Science">
        <title>Green evolution and dynamic adaptations revealed by genomes of the marine picoeukaryotes Micromonas.</title>
        <authorList>
            <person name="Worden A.Z."/>
            <person name="Lee J.H."/>
            <person name="Mock T."/>
            <person name="Rouze P."/>
            <person name="Simmons M.P."/>
            <person name="Aerts A.L."/>
            <person name="Allen A.E."/>
            <person name="Cuvelier M.L."/>
            <person name="Derelle E."/>
            <person name="Everett M.V."/>
            <person name="Foulon E."/>
            <person name="Grimwood J."/>
            <person name="Gundlach H."/>
            <person name="Henrissat B."/>
            <person name="Napoli C."/>
            <person name="McDonald S.M."/>
            <person name="Parker M.S."/>
            <person name="Rombauts S."/>
            <person name="Salamov A."/>
            <person name="Von Dassow P."/>
            <person name="Badger J.H."/>
            <person name="Coutinho P.M."/>
            <person name="Demir E."/>
            <person name="Dubchak I."/>
            <person name="Gentemann C."/>
            <person name="Eikrem W."/>
            <person name="Gready J.E."/>
            <person name="John U."/>
            <person name="Lanier W."/>
            <person name="Lindquist E.A."/>
            <person name="Lucas S."/>
            <person name="Mayer K.F."/>
            <person name="Moreau H."/>
            <person name="Not F."/>
            <person name="Otillar R."/>
            <person name="Panaud O."/>
            <person name="Pangilinan J."/>
            <person name="Paulsen I."/>
            <person name="Piegu B."/>
            <person name="Poliakov A."/>
            <person name="Robbens S."/>
            <person name="Schmutz J."/>
            <person name="Toulza E."/>
            <person name="Wyss T."/>
            <person name="Zelensky A."/>
            <person name="Zhou K."/>
            <person name="Armbrust E.V."/>
            <person name="Bhattacharya D."/>
            <person name="Goodenough U.W."/>
            <person name="Van de Peer Y."/>
            <person name="Grigoriev I.V."/>
        </authorList>
    </citation>
    <scope>NUCLEOTIDE SEQUENCE [LARGE SCALE GENOMIC DNA]</scope>
    <source>
        <strain evidence="3 4">CCMP1545</strain>
    </source>
</reference>
<dbReference type="PROSITE" id="PS50082">
    <property type="entry name" value="WD_REPEATS_2"/>
    <property type="match status" value="1"/>
</dbReference>
<keyword evidence="1" id="KW-0853">WD repeat</keyword>
<dbReference type="OMA" id="CVIPHGE"/>
<dbReference type="SMART" id="SM00320">
    <property type="entry name" value="WD40"/>
    <property type="match status" value="4"/>
</dbReference>
<keyword evidence="4" id="KW-1185">Reference proteome</keyword>
<dbReference type="eggNOG" id="KOG0266">
    <property type="taxonomic scope" value="Eukaryota"/>
</dbReference>
<dbReference type="STRING" id="564608.C1MI70"/>
<dbReference type="PROSITE" id="PS50294">
    <property type="entry name" value="WD_REPEATS_REGION"/>
    <property type="match status" value="1"/>
</dbReference>
<dbReference type="Proteomes" id="UP000001876">
    <property type="component" value="Unassembled WGS sequence"/>
</dbReference>
<proteinExistence type="predicted"/>
<dbReference type="PANTHER" id="PTHR22874">
    <property type="entry name" value="ACTIVATING MOLECULE IN BECN1-REGULATED AUTOPHAGY PROTEIN 1"/>
    <property type="match status" value="1"/>
</dbReference>
<evidence type="ECO:0000256" key="2">
    <source>
        <dbReference type="SAM" id="MobiDB-lite"/>
    </source>
</evidence>
<dbReference type="GeneID" id="9680820"/>
<protein>
    <submittedName>
        <fullName evidence="3">Predicted protein</fullName>
    </submittedName>
</protein>
<dbReference type="KEGG" id="mpp:MICPUCDRAFT_46303"/>
<dbReference type="GO" id="GO:0000045">
    <property type="term" value="P:autophagosome assembly"/>
    <property type="evidence" value="ECO:0007669"/>
    <property type="project" value="TreeGrafter"/>
</dbReference>
<dbReference type="EMBL" id="GG663735">
    <property type="protein sequence ID" value="EEH60869.1"/>
    <property type="molecule type" value="Genomic_DNA"/>
</dbReference>